<proteinExistence type="predicted"/>
<feature type="compositionally biased region" description="Basic and acidic residues" evidence="1">
    <location>
        <begin position="397"/>
        <end position="408"/>
    </location>
</feature>
<feature type="compositionally biased region" description="Basic and acidic residues" evidence="1">
    <location>
        <begin position="448"/>
        <end position="495"/>
    </location>
</feature>
<dbReference type="InParanoid" id="A0A1V8SU20"/>
<keyword evidence="3" id="KW-1185">Reference proteome</keyword>
<feature type="compositionally biased region" description="Acidic residues" evidence="1">
    <location>
        <begin position="496"/>
        <end position="505"/>
    </location>
</feature>
<feature type="region of interest" description="Disordered" evidence="1">
    <location>
        <begin position="333"/>
        <end position="417"/>
    </location>
</feature>
<evidence type="ECO:0000313" key="3">
    <source>
        <dbReference type="Proteomes" id="UP000192596"/>
    </source>
</evidence>
<feature type="compositionally biased region" description="Basic residues" evidence="1">
    <location>
        <begin position="528"/>
        <end position="542"/>
    </location>
</feature>
<dbReference type="PANTHER" id="PTHR47843:SF3">
    <property type="entry name" value="BTB DOMAIN-CONTAINING PROTEIN"/>
    <property type="match status" value="1"/>
</dbReference>
<gene>
    <name evidence="2" type="ORF">B0A48_12216</name>
</gene>
<reference evidence="3" key="1">
    <citation type="submission" date="2017-03" db="EMBL/GenBank/DDBJ databases">
        <title>Genomes of endolithic fungi from Antarctica.</title>
        <authorList>
            <person name="Coleine C."/>
            <person name="Masonjones S."/>
            <person name="Stajich J.E."/>
        </authorList>
    </citation>
    <scope>NUCLEOTIDE SEQUENCE [LARGE SCALE GENOMIC DNA]</scope>
    <source>
        <strain evidence="3">CCFEE 5527</strain>
    </source>
</reference>
<accession>A0A1V8SU20</accession>
<evidence type="ECO:0000256" key="1">
    <source>
        <dbReference type="SAM" id="MobiDB-lite"/>
    </source>
</evidence>
<dbReference type="EMBL" id="NAJO01000027">
    <property type="protein sequence ID" value="OQO02687.1"/>
    <property type="molecule type" value="Genomic_DNA"/>
</dbReference>
<dbReference type="Proteomes" id="UP000192596">
    <property type="component" value="Unassembled WGS sequence"/>
</dbReference>
<feature type="compositionally biased region" description="Basic and acidic residues" evidence="1">
    <location>
        <begin position="368"/>
        <end position="384"/>
    </location>
</feature>
<dbReference type="Gene3D" id="3.30.710.10">
    <property type="entry name" value="Potassium Channel Kv1.1, Chain A"/>
    <property type="match status" value="1"/>
</dbReference>
<evidence type="ECO:0008006" key="4">
    <source>
        <dbReference type="Google" id="ProtNLM"/>
    </source>
</evidence>
<organism evidence="2 3">
    <name type="scientific">Cryoendolithus antarcticus</name>
    <dbReference type="NCBI Taxonomy" id="1507870"/>
    <lineage>
        <taxon>Eukaryota</taxon>
        <taxon>Fungi</taxon>
        <taxon>Dikarya</taxon>
        <taxon>Ascomycota</taxon>
        <taxon>Pezizomycotina</taxon>
        <taxon>Dothideomycetes</taxon>
        <taxon>Dothideomycetidae</taxon>
        <taxon>Cladosporiales</taxon>
        <taxon>Cladosporiaceae</taxon>
        <taxon>Cryoendolithus</taxon>
    </lineage>
</organism>
<dbReference type="PANTHER" id="PTHR47843">
    <property type="entry name" value="BTB DOMAIN-CONTAINING PROTEIN-RELATED"/>
    <property type="match status" value="1"/>
</dbReference>
<feature type="compositionally biased region" description="Acidic residues" evidence="1">
    <location>
        <begin position="278"/>
        <end position="290"/>
    </location>
</feature>
<feature type="compositionally biased region" description="Basic and acidic residues" evidence="1">
    <location>
        <begin position="245"/>
        <end position="268"/>
    </location>
</feature>
<sequence length="705" mass="78505">MADPEVIVDVDDAEETMPDITAEEEAGDEEPTALEGIEPTIAERTGFIDYLKSPIVELSIGSGDDHVILSAHQGLLEVSPYLAGEIASFPSNGPRRIAMLEDDVNAAAAVLEFIYKGDYFPTLSSSALEYDPTVPSPDDSGIALLRHARVYTLAQKFGLPQLSALAHKKIHLTGSTAKGEIAYARFVYKETATSDDQIRRPVAAFWATRSHVLRHEAEQEFKRMCLEFPQFGYDVLSLLLDAQEKRSQRQERQDSRTGKIAEVYEPRKPPPAVLPLFSDDENDAREDDGGDAFVPPRREPIVPNTVATATGRKTNNSLAALLDNAKDSVAVSLEAGAQRDKRRTLGAQRRSSKADGRHSSGTLDSQDPDARSDADAKTERPDKDDSFEDGSVSASELVRESDKVERATRIMSSPEELTTTYFQALAPRNAKVNAVAQMKAQARQVVQVDEHSDSNSGNSEDHSRVDSEEETMKKTLPRSVRDPRKTKSRRQRAEGDVESQDEEDDSPRSARNQIPLSDDENELDAGRHQPKRQAKPNKKPKVPLKTSWVRESLSASPSRGEESPGTVPRENRPSLSITASPERNGALPKASHPDPATVLSVLKRLRNITEYLDLWTYRCEILADEARYQGEPQKESEAVHRLMEQARRNWQAVSHDRIGRLEMIRHLSPQEVMLCKDWRELLAPVTLFQEIDIDAPEQEAEELDD</sequence>
<feature type="region of interest" description="Disordered" evidence="1">
    <location>
        <begin position="245"/>
        <end position="310"/>
    </location>
</feature>
<dbReference type="OrthoDB" id="3926209at2759"/>
<dbReference type="InterPro" id="IPR011333">
    <property type="entry name" value="SKP1/BTB/POZ_sf"/>
</dbReference>
<feature type="region of interest" description="Disordered" evidence="1">
    <location>
        <begin position="1"/>
        <end position="31"/>
    </location>
</feature>
<protein>
    <recommendedName>
        <fullName evidence="4">BTB domain-containing protein</fullName>
    </recommendedName>
</protein>
<comment type="caution">
    <text evidence="2">The sequence shown here is derived from an EMBL/GenBank/DDBJ whole genome shotgun (WGS) entry which is preliminary data.</text>
</comment>
<evidence type="ECO:0000313" key="2">
    <source>
        <dbReference type="EMBL" id="OQO02687.1"/>
    </source>
</evidence>
<name>A0A1V8SU20_9PEZI</name>
<dbReference type="AlphaFoldDB" id="A0A1V8SU20"/>
<feature type="region of interest" description="Disordered" evidence="1">
    <location>
        <begin position="435"/>
        <end position="594"/>
    </location>
</feature>